<name>A0A3G8ZLU3_9ACTN</name>
<dbReference type="RefSeq" id="WP_124798452.1">
    <property type="nucleotide sequence ID" value="NZ_CP034170.1"/>
</dbReference>
<dbReference type="EMBL" id="CP034170">
    <property type="protein sequence ID" value="AZI57747.1"/>
    <property type="molecule type" value="Genomic_DNA"/>
</dbReference>
<protein>
    <submittedName>
        <fullName evidence="2">Uncharacterized protein</fullName>
    </submittedName>
</protein>
<dbReference type="AlphaFoldDB" id="A0A3G8ZLU3"/>
<sequence>MNKILRGAILAVLLTSCSADPAQVLGDVETLPAQSSAVEPELPATETTSISAATTDASTTSVVLTLPAGPELSATEPSETTSIAIESVTPSTTSVDPVPGSAAIDPSLSLSAEELADRTEIERVWREFWVLYARINRVEPLDRAALLGMLVMDPALTAILAEATDFDARGLDSYGTVELHPYWEYPVAGFATAQISDCRDASQFGSLYASSGEKRSVGVAASNTVGAFARLDGVWRLYEISYRPDLPCQVS</sequence>
<dbReference type="KEGG" id="nak:EH165_05880"/>
<keyword evidence="3" id="KW-1185">Reference proteome</keyword>
<dbReference type="PROSITE" id="PS51257">
    <property type="entry name" value="PROKAR_LIPOPROTEIN"/>
    <property type="match status" value="1"/>
</dbReference>
<evidence type="ECO:0000256" key="1">
    <source>
        <dbReference type="SAM" id="SignalP"/>
    </source>
</evidence>
<organism evidence="2 3">
    <name type="scientific">Nakamurella antarctica</name>
    <dbReference type="NCBI Taxonomy" id="1902245"/>
    <lineage>
        <taxon>Bacteria</taxon>
        <taxon>Bacillati</taxon>
        <taxon>Actinomycetota</taxon>
        <taxon>Actinomycetes</taxon>
        <taxon>Nakamurellales</taxon>
        <taxon>Nakamurellaceae</taxon>
        <taxon>Nakamurella</taxon>
    </lineage>
</organism>
<proteinExistence type="predicted"/>
<evidence type="ECO:0000313" key="3">
    <source>
        <dbReference type="Proteomes" id="UP000268084"/>
    </source>
</evidence>
<accession>A0A3G8ZLU3</accession>
<dbReference type="OrthoDB" id="3534693at2"/>
<reference evidence="2 3" key="1">
    <citation type="submission" date="2018-11" db="EMBL/GenBank/DDBJ databases">
        <authorList>
            <person name="Da X."/>
        </authorList>
    </citation>
    <scope>NUCLEOTIDE SEQUENCE [LARGE SCALE GENOMIC DNA]</scope>
    <source>
        <strain evidence="2 3">S14-144</strain>
    </source>
</reference>
<keyword evidence="1" id="KW-0732">Signal</keyword>
<feature type="chain" id="PRO_5039670236" evidence="1">
    <location>
        <begin position="23"/>
        <end position="251"/>
    </location>
</feature>
<feature type="signal peptide" evidence="1">
    <location>
        <begin position="1"/>
        <end position="22"/>
    </location>
</feature>
<gene>
    <name evidence="2" type="ORF">EH165_05880</name>
</gene>
<evidence type="ECO:0000313" key="2">
    <source>
        <dbReference type="EMBL" id="AZI57747.1"/>
    </source>
</evidence>
<reference evidence="2 3" key="2">
    <citation type="submission" date="2018-12" db="EMBL/GenBank/DDBJ databases">
        <title>Nakamurella antarcticus sp. nov., isolated from Antarctica South Shetland Islands soil.</title>
        <authorList>
            <person name="Peng F."/>
        </authorList>
    </citation>
    <scope>NUCLEOTIDE SEQUENCE [LARGE SCALE GENOMIC DNA]</scope>
    <source>
        <strain evidence="2 3">S14-144</strain>
    </source>
</reference>
<dbReference type="Proteomes" id="UP000268084">
    <property type="component" value="Chromosome"/>
</dbReference>